<sequence length="655" mass="69317">MGTRALAVALALVAAAVGAPAAAAAADSDLVTVEGTIEHVAVDRFEPLTGEVTGDPDAEAGLETTAFLEVDDVVYELPDGAGAQLPNGTEVEVTLETTTGPDAEDALLAAAAGEATVEALVTTAPPATAGTDRAAQEEGTAEAAVGSHTLTVLPVYWDSPDDATRSSLAALANANSAYWSEQSGDRIATTATARDWKLIEKPSGCNPTQLLDRALAAHGAAPPRGNQHVVVYFPDTLGCEWAGRASVPGSVIWVNGTQIPDVLTHEYGHNLGLGHANATTCRADGVPVPLSASCTVTEYMDRADVMGVGWRGRPTGSLNSAFADHLGLATVQRSPAVPTVVDLAPLLDVDALRALSFSSSYGTVYVDYRPAVGRDTRLSSWAGVQVHLRRVDGRGVPTTELLDMQPSKAEFASPQLPVGGTWRIPGTDAVVRVVATDPYRARVEVVSAVDPSTTGYVRRVYRDLFEREVDPQGLTTWTSALRDGTPRIAVANSITYSTEYRSRLITGSYVRYLGRSPDRGGLTNWLGWMDRGWTTSQMESGFIASAEYYGQSGGTDDGWVRKLYADVLGRSAGAGEVTFWTDRLKGRSGRAEVAMGFLLSTERLNTVVEGHYRHLLGRGLDPSGQRSWVGILQAGGRDEAIIGAIVASEEYFGRA</sequence>
<dbReference type="RefSeq" id="WP_169325261.1">
    <property type="nucleotide sequence ID" value="NZ_JABCJJ010000018.1"/>
</dbReference>
<accession>A0A7Y0LZN9</accession>
<dbReference type="EMBL" id="JABCJJ010000018">
    <property type="protein sequence ID" value="NMR20886.1"/>
    <property type="molecule type" value="Genomic_DNA"/>
</dbReference>
<dbReference type="SUPFAM" id="SSF55486">
    <property type="entry name" value="Metalloproteases ('zincins'), catalytic domain"/>
    <property type="match status" value="1"/>
</dbReference>
<dbReference type="InterPro" id="IPR008752">
    <property type="entry name" value="Peptidase_M11"/>
</dbReference>
<dbReference type="InterPro" id="IPR025282">
    <property type="entry name" value="DUF4214"/>
</dbReference>
<feature type="domain" description="Peptidase M11 gametolysin" evidence="3">
    <location>
        <begin position="219"/>
        <end position="390"/>
    </location>
</feature>
<gene>
    <name evidence="5" type="ORF">HIR71_11765</name>
</gene>
<feature type="signal peptide" evidence="2">
    <location>
        <begin position="1"/>
        <end position="25"/>
    </location>
</feature>
<keyword evidence="6" id="KW-1185">Reference proteome</keyword>
<reference evidence="5 6" key="1">
    <citation type="submission" date="2020-04" db="EMBL/GenBank/DDBJ databases">
        <title>Sequencing and Assembly of C. fimi.</title>
        <authorList>
            <person name="Ramsey A.R."/>
        </authorList>
    </citation>
    <scope>NUCLEOTIDE SEQUENCE [LARGE SCALE GENOMIC DNA]</scope>
    <source>
        <strain evidence="5 6">SB</strain>
    </source>
</reference>
<dbReference type="Pfam" id="PF05548">
    <property type="entry name" value="Peptidase_M11"/>
    <property type="match status" value="1"/>
</dbReference>
<evidence type="ECO:0000259" key="3">
    <source>
        <dbReference type="Pfam" id="PF05548"/>
    </source>
</evidence>
<organism evidence="5 6">
    <name type="scientific">Cellulomonas fimi</name>
    <dbReference type="NCBI Taxonomy" id="1708"/>
    <lineage>
        <taxon>Bacteria</taxon>
        <taxon>Bacillati</taxon>
        <taxon>Actinomycetota</taxon>
        <taxon>Actinomycetes</taxon>
        <taxon>Micrococcales</taxon>
        <taxon>Cellulomonadaceae</taxon>
        <taxon>Cellulomonas</taxon>
    </lineage>
</organism>
<feature type="domain" description="DUF4214" evidence="4">
    <location>
        <begin position="541"/>
        <end position="605"/>
    </location>
</feature>
<dbReference type="Proteomes" id="UP000562124">
    <property type="component" value="Unassembled WGS sequence"/>
</dbReference>
<evidence type="ECO:0000313" key="6">
    <source>
        <dbReference type="Proteomes" id="UP000562124"/>
    </source>
</evidence>
<keyword evidence="2" id="KW-0732">Signal</keyword>
<feature type="domain" description="DUF4214" evidence="4">
    <location>
        <begin position="449"/>
        <end position="501"/>
    </location>
</feature>
<comment type="caution">
    <text evidence="5">The sequence shown here is derived from an EMBL/GenBank/DDBJ whole genome shotgun (WGS) entry which is preliminary data.</text>
</comment>
<dbReference type="Pfam" id="PF13946">
    <property type="entry name" value="DUF4214"/>
    <property type="match status" value="2"/>
</dbReference>
<dbReference type="InterPro" id="IPR038255">
    <property type="entry name" value="PBS_linker_sf"/>
</dbReference>
<dbReference type="AlphaFoldDB" id="A0A7Y0LZN9"/>
<protein>
    <submittedName>
        <fullName evidence="5">DUF4214 domain-containing protein</fullName>
    </submittedName>
</protein>
<feature type="chain" id="PRO_5030519270" evidence="2">
    <location>
        <begin position="26"/>
        <end position="655"/>
    </location>
</feature>
<evidence type="ECO:0000259" key="4">
    <source>
        <dbReference type="Pfam" id="PF13946"/>
    </source>
</evidence>
<evidence type="ECO:0000256" key="1">
    <source>
        <dbReference type="SAM" id="MobiDB-lite"/>
    </source>
</evidence>
<evidence type="ECO:0000313" key="5">
    <source>
        <dbReference type="EMBL" id="NMR20886.1"/>
    </source>
</evidence>
<dbReference type="Gene3D" id="1.10.3130.20">
    <property type="entry name" value="Phycobilisome linker domain"/>
    <property type="match status" value="2"/>
</dbReference>
<proteinExistence type="predicted"/>
<name>A0A7Y0LZN9_CELFI</name>
<feature type="region of interest" description="Disordered" evidence="1">
    <location>
        <begin position="125"/>
        <end position="145"/>
    </location>
</feature>
<evidence type="ECO:0000256" key="2">
    <source>
        <dbReference type="SAM" id="SignalP"/>
    </source>
</evidence>